<name>A0ABV1K8F3_9PSEU</name>
<keyword evidence="1" id="KW-0805">Transcription regulation</keyword>
<dbReference type="RefSeq" id="WP_349296716.1">
    <property type="nucleotide sequence ID" value="NZ_JBEDNQ010000001.1"/>
</dbReference>
<evidence type="ECO:0000256" key="2">
    <source>
        <dbReference type="ARBA" id="ARBA00023125"/>
    </source>
</evidence>
<evidence type="ECO:0000259" key="5">
    <source>
        <dbReference type="PROSITE" id="PS50977"/>
    </source>
</evidence>
<feature type="DNA-binding region" description="H-T-H motif" evidence="4">
    <location>
        <begin position="32"/>
        <end position="51"/>
    </location>
</feature>
<evidence type="ECO:0000256" key="4">
    <source>
        <dbReference type="PROSITE-ProRule" id="PRU00335"/>
    </source>
</evidence>
<dbReference type="Gene3D" id="1.10.357.10">
    <property type="entry name" value="Tetracycline Repressor, domain 2"/>
    <property type="match status" value="1"/>
</dbReference>
<comment type="caution">
    <text evidence="6">The sequence shown here is derived from an EMBL/GenBank/DDBJ whole genome shotgun (WGS) entry which is preliminary data.</text>
</comment>
<evidence type="ECO:0000256" key="3">
    <source>
        <dbReference type="ARBA" id="ARBA00023163"/>
    </source>
</evidence>
<protein>
    <submittedName>
        <fullName evidence="6">TetR family transcriptional regulator</fullName>
    </submittedName>
</protein>
<gene>
    <name evidence="6" type="ORF">WIS52_04105</name>
</gene>
<keyword evidence="3" id="KW-0804">Transcription</keyword>
<dbReference type="Pfam" id="PF00440">
    <property type="entry name" value="TetR_N"/>
    <property type="match status" value="1"/>
</dbReference>
<sequence>MDGRRARSARTRTALLDAAIEIICTQGVAAVTQRAVAAKAGTSLASTTYHFRTADDLLVAAFELTSTRTIADMRRTGREAVENGMGIVDAAMAVVARAPYGDRLPPDGVVQLTLSAIHNPRLRPIAEAFIEELAALFTPRVASPDTARTLARSLAGLILHEMARGAGTPTDTMRADVTRLFEAFGVIDDRTDTAHHETREHK</sequence>
<accession>A0ABV1K8F3</accession>
<feature type="domain" description="HTH tetR-type" evidence="5">
    <location>
        <begin position="9"/>
        <end position="69"/>
    </location>
</feature>
<dbReference type="PRINTS" id="PR00455">
    <property type="entry name" value="HTHTETR"/>
</dbReference>
<proteinExistence type="predicted"/>
<keyword evidence="7" id="KW-1185">Reference proteome</keyword>
<dbReference type="InterPro" id="IPR001647">
    <property type="entry name" value="HTH_TetR"/>
</dbReference>
<dbReference type="PANTHER" id="PTHR30055">
    <property type="entry name" value="HTH-TYPE TRANSCRIPTIONAL REGULATOR RUTR"/>
    <property type="match status" value="1"/>
</dbReference>
<organism evidence="6 7">
    <name type="scientific">Pseudonocardia nematodicida</name>
    <dbReference type="NCBI Taxonomy" id="1206997"/>
    <lineage>
        <taxon>Bacteria</taxon>
        <taxon>Bacillati</taxon>
        <taxon>Actinomycetota</taxon>
        <taxon>Actinomycetes</taxon>
        <taxon>Pseudonocardiales</taxon>
        <taxon>Pseudonocardiaceae</taxon>
        <taxon>Pseudonocardia</taxon>
    </lineage>
</organism>
<evidence type="ECO:0000313" key="6">
    <source>
        <dbReference type="EMBL" id="MEQ3549648.1"/>
    </source>
</evidence>
<dbReference type="InterPro" id="IPR050109">
    <property type="entry name" value="HTH-type_TetR-like_transc_reg"/>
</dbReference>
<reference evidence="6 7" key="1">
    <citation type="submission" date="2024-03" db="EMBL/GenBank/DDBJ databases">
        <title>Draft genome sequence of Pseudonocardia nematodicida JCM 31783.</title>
        <authorList>
            <person name="Butdee W."/>
            <person name="Duangmal K."/>
        </authorList>
    </citation>
    <scope>NUCLEOTIDE SEQUENCE [LARGE SCALE GENOMIC DNA]</scope>
    <source>
        <strain evidence="6 7">JCM 31783</strain>
    </source>
</reference>
<dbReference type="EMBL" id="JBEDNQ010000001">
    <property type="protein sequence ID" value="MEQ3549648.1"/>
    <property type="molecule type" value="Genomic_DNA"/>
</dbReference>
<dbReference type="SUPFAM" id="SSF46689">
    <property type="entry name" value="Homeodomain-like"/>
    <property type="match status" value="1"/>
</dbReference>
<dbReference type="PANTHER" id="PTHR30055:SF234">
    <property type="entry name" value="HTH-TYPE TRANSCRIPTIONAL REGULATOR BETI"/>
    <property type="match status" value="1"/>
</dbReference>
<keyword evidence="2 4" id="KW-0238">DNA-binding</keyword>
<dbReference type="Proteomes" id="UP001494902">
    <property type="component" value="Unassembled WGS sequence"/>
</dbReference>
<evidence type="ECO:0000256" key="1">
    <source>
        <dbReference type="ARBA" id="ARBA00023015"/>
    </source>
</evidence>
<dbReference type="PROSITE" id="PS50977">
    <property type="entry name" value="HTH_TETR_2"/>
    <property type="match status" value="1"/>
</dbReference>
<dbReference type="InterPro" id="IPR009057">
    <property type="entry name" value="Homeodomain-like_sf"/>
</dbReference>
<evidence type="ECO:0000313" key="7">
    <source>
        <dbReference type="Proteomes" id="UP001494902"/>
    </source>
</evidence>